<gene>
    <name evidence="1" type="ORF">TPAB3V08_LOCUS10756</name>
</gene>
<evidence type="ECO:0000313" key="1">
    <source>
        <dbReference type="EMBL" id="CAG2063809.1"/>
    </source>
</evidence>
<comment type="caution">
    <text evidence="1">The sequence shown here is derived from an EMBL/GenBank/DDBJ whole genome shotgun (WGS) entry which is preliminary data.</text>
</comment>
<dbReference type="Proteomes" id="UP001153148">
    <property type="component" value="Unassembled WGS sequence"/>
</dbReference>
<evidence type="ECO:0000313" key="2">
    <source>
        <dbReference type="Proteomes" id="UP001153148"/>
    </source>
</evidence>
<dbReference type="EMBL" id="CAJPIN010029288">
    <property type="protein sequence ID" value="CAG2063809.1"/>
    <property type="molecule type" value="Genomic_DNA"/>
</dbReference>
<organism evidence="1 2">
    <name type="scientific">Timema podura</name>
    <name type="common">Walking stick</name>
    <dbReference type="NCBI Taxonomy" id="61482"/>
    <lineage>
        <taxon>Eukaryota</taxon>
        <taxon>Metazoa</taxon>
        <taxon>Ecdysozoa</taxon>
        <taxon>Arthropoda</taxon>
        <taxon>Hexapoda</taxon>
        <taxon>Insecta</taxon>
        <taxon>Pterygota</taxon>
        <taxon>Neoptera</taxon>
        <taxon>Polyneoptera</taxon>
        <taxon>Phasmatodea</taxon>
        <taxon>Timematodea</taxon>
        <taxon>Timematoidea</taxon>
        <taxon>Timematidae</taxon>
        <taxon>Timema</taxon>
    </lineage>
</organism>
<sequence>MDTIPNGYNSVPPIQACSEWLRYSISPGSVDTDMLRDALPDDAELPPALKGEDIAGAVIFALGAPKHVQSSAVSCELSVSTKEAMGLL</sequence>
<name>A0ABN7PAY3_TIMPD</name>
<protein>
    <submittedName>
        <fullName evidence="1">Uncharacterized protein</fullName>
    </submittedName>
</protein>
<reference evidence="1" key="1">
    <citation type="submission" date="2021-03" db="EMBL/GenBank/DDBJ databases">
        <authorList>
            <person name="Tran Van P."/>
        </authorList>
    </citation>
    <scope>NUCLEOTIDE SEQUENCE</scope>
</reference>
<keyword evidence="2" id="KW-1185">Reference proteome</keyword>
<accession>A0ABN7PAY3</accession>
<proteinExistence type="predicted"/>